<feature type="transmembrane region" description="Helical" evidence="6">
    <location>
        <begin position="38"/>
        <end position="55"/>
    </location>
</feature>
<dbReference type="Proteomes" id="UP000031643">
    <property type="component" value="Chromosome"/>
</dbReference>
<keyword evidence="3 6" id="KW-0812">Transmembrane</keyword>
<feature type="transmembrane region" description="Helical" evidence="6">
    <location>
        <begin position="217"/>
        <end position="239"/>
    </location>
</feature>
<dbReference type="GO" id="GO:0015658">
    <property type="term" value="F:branched-chain amino acid transmembrane transporter activity"/>
    <property type="evidence" value="ECO:0007669"/>
    <property type="project" value="InterPro"/>
</dbReference>
<keyword evidence="2" id="KW-1003">Cell membrane</keyword>
<feature type="transmembrane region" description="Helical" evidence="6">
    <location>
        <begin position="87"/>
        <end position="109"/>
    </location>
</feature>
<reference evidence="7 8" key="1">
    <citation type="submission" date="2014-09" db="EMBL/GenBank/DDBJ databases">
        <title>Genome sequencing of Methyloceanibacter caenitepidi Gela4.</title>
        <authorList>
            <person name="Takeuchi M."/>
            <person name="Susumu S."/>
            <person name="Kamagata Y."/>
            <person name="Oshima K."/>
            <person name="Hattori M."/>
            <person name="Iwasaki W."/>
        </authorList>
    </citation>
    <scope>NUCLEOTIDE SEQUENCE [LARGE SCALE GENOMIC DNA]</scope>
    <source>
        <strain evidence="7 8">Gela4</strain>
    </source>
</reference>
<feature type="transmembrane region" description="Helical" evidence="6">
    <location>
        <begin position="295"/>
        <end position="315"/>
    </location>
</feature>
<evidence type="ECO:0000256" key="4">
    <source>
        <dbReference type="ARBA" id="ARBA00022989"/>
    </source>
</evidence>
<dbReference type="PANTHER" id="PTHR30482">
    <property type="entry name" value="HIGH-AFFINITY BRANCHED-CHAIN AMINO ACID TRANSPORT SYSTEM PERMEASE"/>
    <property type="match status" value="1"/>
</dbReference>
<evidence type="ECO:0000256" key="6">
    <source>
        <dbReference type="SAM" id="Phobius"/>
    </source>
</evidence>
<dbReference type="PANTHER" id="PTHR30482:SF10">
    <property type="entry name" value="HIGH-AFFINITY BRANCHED-CHAIN AMINO ACID TRANSPORT PROTEIN BRAE"/>
    <property type="match status" value="1"/>
</dbReference>
<feature type="transmembrane region" description="Helical" evidence="6">
    <location>
        <begin position="115"/>
        <end position="132"/>
    </location>
</feature>
<feature type="transmembrane region" description="Helical" evidence="6">
    <location>
        <begin position="12"/>
        <end position="31"/>
    </location>
</feature>
<keyword evidence="8" id="KW-1185">Reference proteome</keyword>
<evidence type="ECO:0000256" key="2">
    <source>
        <dbReference type="ARBA" id="ARBA00022475"/>
    </source>
</evidence>
<evidence type="ECO:0000256" key="1">
    <source>
        <dbReference type="ARBA" id="ARBA00004651"/>
    </source>
</evidence>
<feature type="transmembrane region" description="Helical" evidence="6">
    <location>
        <begin position="251"/>
        <end position="275"/>
    </location>
</feature>
<protein>
    <submittedName>
        <fullName evidence="7">Branched-chain amino acid transport system permease protein LivM</fullName>
    </submittedName>
</protein>
<dbReference type="RefSeq" id="WP_197539041.1">
    <property type="nucleotide sequence ID" value="NZ_AP014648.1"/>
</dbReference>
<dbReference type="KEGG" id="mcg:GL4_2670"/>
<evidence type="ECO:0000313" key="7">
    <source>
        <dbReference type="EMBL" id="BAQ18104.1"/>
    </source>
</evidence>
<keyword evidence="5 6" id="KW-0472">Membrane</keyword>
<dbReference type="GO" id="GO:0005886">
    <property type="term" value="C:plasma membrane"/>
    <property type="evidence" value="ECO:0007669"/>
    <property type="project" value="UniProtKB-SubCell"/>
</dbReference>
<dbReference type="Pfam" id="PF02653">
    <property type="entry name" value="BPD_transp_2"/>
    <property type="match status" value="1"/>
</dbReference>
<gene>
    <name evidence="7" type="ORF">GL4_2670</name>
</gene>
<dbReference type="STRING" id="1384459.GL4_2670"/>
<evidence type="ECO:0000313" key="8">
    <source>
        <dbReference type="Proteomes" id="UP000031643"/>
    </source>
</evidence>
<dbReference type="EMBL" id="AP014648">
    <property type="protein sequence ID" value="BAQ18104.1"/>
    <property type="molecule type" value="Genomic_DNA"/>
</dbReference>
<evidence type="ECO:0000256" key="5">
    <source>
        <dbReference type="ARBA" id="ARBA00023136"/>
    </source>
</evidence>
<proteinExistence type="predicted"/>
<dbReference type="HOGENOM" id="CLU_031365_2_0_5"/>
<evidence type="ECO:0000256" key="3">
    <source>
        <dbReference type="ARBA" id="ARBA00022692"/>
    </source>
</evidence>
<comment type="subcellular location">
    <subcellularLocation>
        <location evidence="1">Cell membrane</location>
        <topology evidence="1">Multi-pass membrane protein</topology>
    </subcellularLocation>
</comment>
<accession>A0A0A8K7X5</accession>
<dbReference type="CDD" id="cd06581">
    <property type="entry name" value="TM_PBP1_LivM_like"/>
    <property type="match status" value="1"/>
</dbReference>
<dbReference type="AlphaFoldDB" id="A0A0A8K7X5"/>
<organism evidence="7 8">
    <name type="scientific">Methyloceanibacter caenitepidi</name>
    <dbReference type="NCBI Taxonomy" id="1384459"/>
    <lineage>
        <taxon>Bacteria</taxon>
        <taxon>Pseudomonadati</taxon>
        <taxon>Pseudomonadota</taxon>
        <taxon>Alphaproteobacteria</taxon>
        <taxon>Hyphomicrobiales</taxon>
        <taxon>Hyphomicrobiaceae</taxon>
        <taxon>Methyloceanibacter</taxon>
    </lineage>
</organism>
<name>A0A0A8K7X5_9HYPH</name>
<feature type="transmembrane region" description="Helical" evidence="6">
    <location>
        <begin position="167"/>
        <end position="185"/>
    </location>
</feature>
<dbReference type="InterPro" id="IPR043428">
    <property type="entry name" value="LivM-like"/>
</dbReference>
<dbReference type="InterPro" id="IPR001851">
    <property type="entry name" value="ABC_transp_permease"/>
</dbReference>
<keyword evidence="4 6" id="KW-1133">Transmembrane helix</keyword>
<sequence length="340" mass="37443">MHKPDSHSVNLAAAFGFVLLAGVLVVLPHLLSFSQQEVLVLLVINVLLVCSYRLLTLTGEWSLAHAVIMGVGAYTSALVAKKLSVPVPLAMLAGASMAGFLAFLLSFPLFRMKGFYFLIASFAAGEVIRLSWKWSDLTFLFGGPKGIKRIPSFPDFLSIDFYEPVNYYYLCLIVVTISLLILYRVEKSRIGLTFHAIHWQDKLAESVGVNTFRYRTLAFVFSAFFAGLAGALYAHYVGAIAPNRFSVEEMVYILIWAIVGGTATFYGPIIGVVVLTIVNEIVLRSLGVEEMRPMFYGALLIIAILFLPDGLESLVPKIKRLFGKRDKESNGSLASPQIAE</sequence>